<dbReference type="Pfam" id="PF13349">
    <property type="entry name" value="DUF4097"/>
    <property type="match status" value="1"/>
</dbReference>
<protein>
    <submittedName>
        <fullName evidence="4">Putative adhesin</fullName>
    </submittedName>
</protein>
<feature type="domain" description="DUF4097" evidence="3">
    <location>
        <begin position="126"/>
        <end position="269"/>
    </location>
</feature>
<dbReference type="EMBL" id="QPJC01000001">
    <property type="protein sequence ID" value="RCW47156.1"/>
    <property type="molecule type" value="Genomic_DNA"/>
</dbReference>
<dbReference type="InterPro" id="IPR025164">
    <property type="entry name" value="Toastrack_DUF4097"/>
</dbReference>
<reference evidence="4 5" key="1">
    <citation type="submission" date="2018-07" db="EMBL/GenBank/DDBJ databases">
        <title>Genomic Encyclopedia of Type Strains, Phase III (KMG-III): the genomes of soil and plant-associated and newly described type strains.</title>
        <authorList>
            <person name="Whitman W."/>
        </authorList>
    </citation>
    <scope>NUCLEOTIDE SEQUENCE [LARGE SCALE GENOMIC DNA]</scope>
    <source>
        <strain evidence="4 5">CECT 8575</strain>
    </source>
</reference>
<keyword evidence="2" id="KW-0472">Membrane</keyword>
<comment type="caution">
    <text evidence="4">The sequence shown here is derived from an EMBL/GenBank/DDBJ whole genome shotgun (WGS) entry which is preliminary data.</text>
</comment>
<proteinExistence type="predicted"/>
<gene>
    <name evidence="4" type="ORF">DFQ14_101500</name>
</gene>
<feature type="transmembrane region" description="Helical" evidence="2">
    <location>
        <begin position="21"/>
        <end position="46"/>
    </location>
</feature>
<keyword evidence="2" id="KW-1133">Transmembrane helix</keyword>
<evidence type="ECO:0000256" key="1">
    <source>
        <dbReference type="SAM" id="MobiDB-lite"/>
    </source>
</evidence>
<evidence type="ECO:0000313" key="4">
    <source>
        <dbReference type="EMBL" id="RCW47156.1"/>
    </source>
</evidence>
<keyword evidence="2" id="KW-0812">Transmembrane</keyword>
<feature type="region of interest" description="Disordered" evidence="1">
    <location>
        <begin position="231"/>
        <end position="282"/>
    </location>
</feature>
<organism evidence="4 5">
    <name type="scientific">Halopolyspora algeriensis</name>
    <dbReference type="NCBI Taxonomy" id="1500506"/>
    <lineage>
        <taxon>Bacteria</taxon>
        <taxon>Bacillati</taxon>
        <taxon>Actinomycetota</taxon>
        <taxon>Actinomycetes</taxon>
        <taxon>Actinomycetes incertae sedis</taxon>
        <taxon>Halopolyspora</taxon>
    </lineage>
</organism>
<evidence type="ECO:0000259" key="3">
    <source>
        <dbReference type="Pfam" id="PF13349"/>
    </source>
</evidence>
<evidence type="ECO:0000313" key="5">
    <source>
        <dbReference type="Proteomes" id="UP000253495"/>
    </source>
</evidence>
<dbReference type="Gene3D" id="2.160.20.120">
    <property type="match status" value="1"/>
</dbReference>
<sequence length="282" mass="29118">MFPAARLRRFARDGGHKGADMARTGLAVGGILLILGGVSVLTWGGFDDAEARTTAVGDIRRVEVDSGSGSVDVRYEPGAEAEVQQRKHRWWGGWWSDDSGSNHGVIDGVLLLDTRCGWNCTIDYTVTLPKRVPVTGDLGSGSIDIAGMSSVDIEVGSGSIAVHGSPGPVTARTGSGSIELGDVAGKIDVETGSGGIEGRNLRADDIAAHTNSGSAVLQLLSPRSVDVETGSGEIDLTVPPGPYRVDAETGSGSTEIDVDRDPGAERSLTLSTGSGGIHVDRT</sequence>
<name>A0A368VY84_9ACTN</name>
<dbReference type="Proteomes" id="UP000253495">
    <property type="component" value="Unassembled WGS sequence"/>
</dbReference>
<accession>A0A368VY84</accession>
<keyword evidence="5" id="KW-1185">Reference proteome</keyword>
<evidence type="ECO:0000256" key="2">
    <source>
        <dbReference type="SAM" id="Phobius"/>
    </source>
</evidence>
<dbReference type="AlphaFoldDB" id="A0A368VY84"/>